<dbReference type="EMBL" id="GEBQ01024434">
    <property type="protein sequence ID" value="JAT15543.1"/>
    <property type="molecule type" value="Transcribed_RNA"/>
</dbReference>
<evidence type="ECO:0000256" key="11">
    <source>
        <dbReference type="ARBA" id="ARBA00023033"/>
    </source>
</evidence>
<dbReference type="PRINTS" id="PR00463">
    <property type="entry name" value="EP450I"/>
</dbReference>
<evidence type="ECO:0000256" key="4">
    <source>
        <dbReference type="ARBA" id="ARBA00010617"/>
    </source>
</evidence>
<dbReference type="GO" id="GO:0004497">
    <property type="term" value="F:monooxygenase activity"/>
    <property type="evidence" value="ECO:0007669"/>
    <property type="project" value="UniProtKB-KW"/>
</dbReference>
<evidence type="ECO:0000256" key="5">
    <source>
        <dbReference type="ARBA" id="ARBA00022617"/>
    </source>
</evidence>
<evidence type="ECO:0000313" key="15">
    <source>
        <dbReference type="EMBL" id="JAT15543.1"/>
    </source>
</evidence>
<feature type="binding site" description="axial binding residue" evidence="13">
    <location>
        <position position="446"/>
    </location>
    <ligand>
        <name>heme</name>
        <dbReference type="ChEBI" id="CHEBI:30413"/>
    </ligand>
    <ligandPart>
        <name>Fe</name>
        <dbReference type="ChEBI" id="CHEBI:18248"/>
    </ligandPart>
</feature>
<evidence type="ECO:0000256" key="12">
    <source>
        <dbReference type="ARBA" id="ARBA00023136"/>
    </source>
</evidence>
<keyword evidence="10 13" id="KW-0408">Iron</keyword>
<comment type="subcellular location">
    <subcellularLocation>
        <location evidence="3">Endoplasmic reticulum membrane</location>
        <topology evidence="3">Peripheral membrane protein</topology>
    </subcellularLocation>
    <subcellularLocation>
        <location evidence="2">Microsome membrane</location>
        <topology evidence="2">Peripheral membrane protein</topology>
    </subcellularLocation>
</comment>
<proteinExistence type="inferred from homology"/>
<dbReference type="PANTHER" id="PTHR24292:SF54">
    <property type="entry name" value="CYP9F3-RELATED"/>
    <property type="match status" value="1"/>
</dbReference>
<protein>
    <recommendedName>
        <fullName evidence="17">Cytochrome P450</fullName>
    </recommendedName>
</protein>
<dbReference type="SUPFAM" id="SSF48264">
    <property type="entry name" value="Cytochrome P450"/>
    <property type="match status" value="1"/>
</dbReference>
<evidence type="ECO:0000256" key="13">
    <source>
        <dbReference type="PIRSR" id="PIRSR602401-1"/>
    </source>
</evidence>
<keyword evidence="8" id="KW-0492">Microsome</keyword>
<keyword evidence="12" id="KW-0472">Membrane</keyword>
<dbReference type="InterPro" id="IPR001128">
    <property type="entry name" value="Cyt_P450"/>
</dbReference>
<comment type="similarity">
    <text evidence="4 14">Belongs to the cytochrome P450 family.</text>
</comment>
<keyword evidence="5 13" id="KW-0349">Heme</keyword>
<dbReference type="Pfam" id="PF00067">
    <property type="entry name" value="p450"/>
    <property type="match status" value="1"/>
</dbReference>
<dbReference type="AlphaFoldDB" id="A0A1B6LYY8"/>
<comment type="cofactor">
    <cofactor evidence="1 13">
        <name>heme</name>
        <dbReference type="ChEBI" id="CHEBI:30413"/>
    </cofactor>
</comment>
<dbReference type="PANTHER" id="PTHR24292">
    <property type="entry name" value="CYTOCHROME P450"/>
    <property type="match status" value="1"/>
</dbReference>
<evidence type="ECO:0000256" key="10">
    <source>
        <dbReference type="ARBA" id="ARBA00023004"/>
    </source>
</evidence>
<dbReference type="GO" id="GO:0020037">
    <property type="term" value="F:heme binding"/>
    <property type="evidence" value="ECO:0007669"/>
    <property type="project" value="InterPro"/>
</dbReference>
<evidence type="ECO:0008006" key="17">
    <source>
        <dbReference type="Google" id="ProtNLM"/>
    </source>
</evidence>
<evidence type="ECO:0000256" key="2">
    <source>
        <dbReference type="ARBA" id="ARBA00004174"/>
    </source>
</evidence>
<dbReference type="InterPro" id="IPR050476">
    <property type="entry name" value="Insect_CytP450_Detox"/>
</dbReference>
<gene>
    <name evidence="15" type="ORF">g.39322</name>
    <name evidence="16" type="ORF">g.39324</name>
</gene>
<accession>A0A1B6LYY8</accession>
<evidence type="ECO:0000256" key="14">
    <source>
        <dbReference type="RuleBase" id="RU000461"/>
    </source>
</evidence>
<evidence type="ECO:0000256" key="9">
    <source>
        <dbReference type="ARBA" id="ARBA00023002"/>
    </source>
</evidence>
<dbReference type="InterPro" id="IPR002401">
    <property type="entry name" value="Cyt_P450_E_grp-I"/>
</dbReference>
<dbReference type="PRINTS" id="PR00385">
    <property type="entry name" value="P450"/>
</dbReference>
<evidence type="ECO:0000313" key="16">
    <source>
        <dbReference type="EMBL" id="JAT28840.1"/>
    </source>
</evidence>
<evidence type="ECO:0000256" key="8">
    <source>
        <dbReference type="ARBA" id="ARBA00022848"/>
    </source>
</evidence>
<dbReference type="GO" id="GO:0005506">
    <property type="term" value="F:iron ion binding"/>
    <property type="evidence" value="ECO:0007669"/>
    <property type="project" value="InterPro"/>
</dbReference>
<dbReference type="GO" id="GO:0005789">
    <property type="term" value="C:endoplasmic reticulum membrane"/>
    <property type="evidence" value="ECO:0007669"/>
    <property type="project" value="UniProtKB-SubCell"/>
</dbReference>
<dbReference type="EMBL" id="GEBQ01011137">
    <property type="protein sequence ID" value="JAT28840.1"/>
    <property type="molecule type" value="Transcribed_RNA"/>
</dbReference>
<dbReference type="CDD" id="cd11056">
    <property type="entry name" value="CYP6-like"/>
    <property type="match status" value="1"/>
</dbReference>
<evidence type="ECO:0000256" key="3">
    <source>
        <dbReference type="ARBA" id="ARBA00004406"/>
    </source>
</evidence>
<dbReference type="InterPro" id="IPR017972">
    <property type="entry name" value="Cyt_P450_CS"/>
</dbReference>
<name>A0A1B6LYY8_9HEMI</name>
<organism evidence="16">
    <name type="scientific">Graphocephala atropunctata</name>
    <dbReference type="NCBI Taxonomy" id="36148"/>
    <lineage>
        <taxon>Eukaryota</taxon>
        <taxon>Metazoa</taxon>
        <taxon>Ecdysozoa</taxon>
        <taxon>Arthropoda</taxon>
        <taxon>Hexapoda</taxon>
        <taxon>Insecta</taxon>
        <taxon>Pterygota</taxon>
        <taxon>Neoptera</taxon>
        <taxon>Paraneoptera</taxon>
        <taxon>Hemiptera</taxon>
        <taxon>Auchenorrhyncha</taxon>
        <taxon>Membracoidea</taxon>
        <taxon>Cicadellidae</taxon>
        <taxon>Cicadellinae</taxon>
        <taxon>Cicadellini</taxon>
        <taxon>Graphocephala</taxon>
    </lineage>
</organism>
<dbReference type="InterPro" id="IPR036396">
    <property type="entry name" value="Cyt_P450_sf"/>
</dbReference>
<keyword evidence="9 14" id="KW-0560">Oxidoreductase</keyword>
<evidence type="ECO:0000256" key="6">
    <source>
        <dbReference type="ARBA" id="ARBA00022723"/>
    </source>
</evidence>
<evidence type="ECO:0000256" key="1">
    <source>
        <dbReference type="ARBA" id="ARBA00001971"/>
    </source>
</evidence>
<keyword evidence="11 14" id="KW-0503">Monooxygenase</keyword>
<dbReference type="FunFam" id="1.10.630.10:FF:000042">
    <property type="entry name" value="Cytochrome P450"/>
    <property type="match status" value="1"/>
</dbReference>
<sequence length="505" mass="57399">MAGVLVLCLIAFSSTFALIIGGLYIYAKIVYGYFKKRRIPFDIPIFPFGSLTSSAHLKKSFSCVLADMYTKYKGIKMVGFFSFWQKDMLITDPEMIKQVLIKDFDVFQDRGVYYNKQKDPLSAHLFALAGEEWKTLRIKLIPTFSSGKIKGMFHLFDRCASEMTDYVAMLKSENPSVDCQKLFFSYGLAVISNTAFGLESDALTNKDSTFVKMAKKMVAPTIGRMLSTILMFHSEIAKILNTRVVPSDVSDFFMCVVKDAIRYREKNSVNRNDYLQLLIQLKDDTSTNIQGSDVRLSDNELAAEAFVFILAGSETTSSTMSFCLYELAMNAEVQTRLQDEVDSLQEITYESINGLEYLSMVVDETLRKYPPLGFLNRLCSRDYPVPGTDITIEKGVQVFVSIRGLHNDPELFPEPERFIPERFSRENKANIRPYTYMPFGEGPRFCIGMRFAKMSVKTGLAVLLRQYRVLPTSSTPKQVKFEPRTIATTAAGGVWLSLRERRQMK</sequence>
<keyword evidence="6 13" id="KW-0479">Metal-binding</keyword>
<keyword evidence="7" id="KW-0256">Endoplasmic reticulum</keyword>
<reference evidence="16" key="1">
    <citation type="submission" date="2015-11" db="EMBL/GenBank/DDBJ databases">
        <title>De novo transcriptome assembly of four potential Pierce s Disease insect vectors from Arizona vineyards.</title>
        <authorList>
            <person name="Tassone E.E."/>
        </authorList>
    </citation>
    <scope>NUCLEOTIDE SEQUENCE</scope>
</reference>
<dbReference type="Gene3D" id="1.10.630.10">
    <property type="entry name" value="Cytochrome P450"/>
    <property type="match status" value="1"/>
</dbReference>
<evidence type="ECO:0000256" key="7">
    <source>
        <dbReference type="ARBA" id="ARBA00022824"/>
    </source>
</evidence>
<dbReference type="GO" id="GO:0016705">
    <property type="term" value="F:oxidoreductase activity, acting on paired donors, with incorporation or reduction of molecular oxygen"/>
    <property type="evidence" value="ECO:0007669"/>
    <property type="project" value="InterPro"/>
</dbReference>
<dbReference type="PROSITE" id="PS00086">
    <property type="entry name" value="CYTOCHROME_P450"/>
    <property type="match status" value="1"/>
</dbReference>